<protein>
    <submittedName>
        <fullName evidence="1">Uncharacterized protein</fullName>
    </submittedName>
</protein>
<name>A0AAE1AZ74_9GAST</name>
<accession>A0AAE1AZ74</accession>
<organism evidence="1 2">
    <name type="scientific">Elysia crispata</name>
    <name type="common">lettuce slug</name>
    <dbReference type="NCBI Taxonomy" id="231223"/>
    <lineage>
        <taxon>Eukaryota</taxon>
        <taxon>Metazoa</taxon>
        <taxon>Spiralia</taxon>
        <taxon>Lophotrochozoa</taxon>
        <taxon>Mollusca</taxon>
        <taxon>Gastropoda</taxon>
        <taxon>Heterobranchia</taxon>
        <taxon>Euthyneura</taxon>
        <taxon>Panpulmonata</taxon>
        <taxon>Sacoglossa</taxon>
        <taxon>Placobranchoidea</taxon>
        <taxon>Plakobranchidae</taxon>
        <taxon>Elysia</taxon>
    </lineage>
</organism>
<reference evidence="1" key="1">
    <citation type="journal article" date="2023" name="G3 (Bethesda)">
        <title>A reference genome for the long-term kleptoplast-retaining sea slug Elysia crispata morphotype clarki.</title>
        <authorList>
            <person name="Eastman K.E."/>
            <person name="Pendleton A.L."/>
            <person name="Shaikh M.A."/>
            <person name="Suttiyut T."/>
            <person name="Ogas R."/>
            <person name="Tomko P."/>
            <person name="Gavelis G."/>
            <person name="Widhalm J.R."/>
            <person name="Wisecaver J.H."/>
        </authorList>
    </citation>
    <scope>NUCLEOTIDE SEQUENCE</scope>
    <source>
        <strain evidence="1">ECLA1</strain>
    </source>
</reference>
<dbReference type="AlphaFoldDB" id="A0AAE1AZ74"/>
<keyword evidence="2" id="KW-1185">Reference proteome</keyword>
<gene>
    <name evidence="1" type="ORF">RRG08_035173</name>
</gene>
<dbReference type="EMBL" id="JAWDGP010000953">
    <property type="protein sequence ID" value="KAK3795996.1"/>
    <property type="molecule type" value="Genomic_DNA"/>
</dbReference>
<comment type="caution">
    <text evidence="1">The sequence shown here is derived from an EMBL/GenBank/DDBJ whole genome shotgun (WGS) entry which is preliminary data.</text>
</comment>
<evidence type="ECO:0000313" key="1">
    <source>
        <dbReference type="EMBL" id="KAK3795996.1"/>
    </source>
</evidence>
<proteinExistence type="predicted"/>
<dbReference type="Proteomes" id="UP001283361">
    <property type="component" value="Unassembled WGS sequence"/>
</dbReference>
<sequence length="117" mass="13303">MFTRTTISPHVLIGELRVKGMAWYNTRKPHPKMPIGTAREAKKRPRATQNAWQLYRKSIVASRLPMEQLTIATSYIFKYKQGLAKPHVKLDSVGARNKILRQDGQLTFGMMASTTTS</sequence>
<evidence type="ECO:0000313" key="2">
    <source>
        <dbReference type="Proteomes" id="UP001283361"/>
    </source>
</evidence>